<sequence length="230" mass="27165">MLVKENSILRHVPNLQEKQLLTLDSLRFTLEMVDYSYQNILKQITSISKDSSQKNYPQLFHYTWTFLDSIRRFVRLYKLLPTNDGHLIVKSIENINSPRNTYQHLDERIDESLISSRRPFYGALKWTYHDSDANEAFTYVAISGLLYGDPGEVKFEDFDKSKPIDPIILETVDRNKKMDINLSEVYKDIIEVVKNLEEEIAEKVEKNNHQLVDWKSRQDVLLRIKRTIPE</sequence>
<dbReference type="Proteomes" id="UP000430202">
    <property type="component" value="Unassembled WGS sequence"/>
</dbReference>
<dbReference type="EMBL" id="CABWLR010000001">
    <property type="protein sequence ID" value="VXA93487.1"/>
    <property type="molecule type" value="Genomic_DNA"/>
</dbReference>
<dbReference type="AlphaFoldDB" id="A0A653LN99"/>
<dbReference type="RefSeq" id="WP_159301490.1">
    <property type="nucleotide sequence ID" value="NZ_LR733271.1"/>
</dbReference>
<gene>
    <name evidence="2" type="ORF">MARI151_10081</name>
</gene>
<evidence type="ECO:0000313" key="3">
    <source>
        <dbReference type="Proteomes" id="UP000430202"/>
    </source>
</evidence>
<feature type="coiled-coil region" evidence="1">
    <location>
        <begin position="186"/>
        <end position="213"/>
    </location>
</feature>
<keyword evidence="1" id="KW-0175">Coiled coil</keyword>
<evidence type="ECO:0000256" key="1">
    <source>
        <dbReference type="SAM" id="Coils"/>
    </source>
</evidence>
<evidence type="ECO:0000313" key="2">
    <source>
        <dbReference type="EMBL" id="VXA93487.1"/>
    </source>
</evidence>
<keyword evidence="3" id="KW-1185">Reference proteome</keyword>
<proteinExistence type="predicted"/>
<organism evidence="2 3">
    <name type="scientific">Maribacter litoralis</name>
    <dbReference type="NCBI Taxonomy" id="2059726"/>
    <lineage>
        <taxon>Bacteria</taxon>
        <taxon>Pseudomonadati</taxon>
        <taxon>Bacteroidota</taxon>
        <taxon>Flavobacteriia</taxon>
        <taxon>Flavobacteriales</taxon>
        <taxon>Flavobacteriaceae</taxon>
        <taxon>Maribacter</taxon>
    </lineage>
</organism>
<accession>A0A653LN99</accession>
<reference evidence="2 3" key="1">
    <citation type="submission" date="2019-10" db="EMBL/GenBank/DDBJ databases">
        <authorList>
            <person name="Karimi E."/>
        </authorList>
    </citation>
    <scope>NUCLEOTIDE SEQUENCE [LARGE SCALE GENOMIC DNA]</scope>
    <source>
        <strain evidence="2">Maribacter sp. 151</strain>
    </source>
</reference>
<name>A0A653LN99_9FLAO</name>
<protein>
    <submittedName>
        <fullName evidence="2">Uncharacterized protein</fullName>
    </submittedName>
</protein>